<accession>A0A820N3G5</accession>
<protein>
    <submittedName>
        <fullName evidence="1">Uncharacterized protein</fullName>
    </submittedName>
</protein>
<gene>
    <name evidence="1" type="ORF">OXD698_LOCUS50463</name>
</gene>
<evidence type="ECO:0000313" key="2">
    <source>
        <dbReference type="Proteomes" id="UP000663844"/>
    </source>
</evidence>
<sequence>PTKKSNDEFDDEWESWS</sequence>
<dbReference type="EMBL" id="CAJOAZ010024249">
    <property type="protein sequence ID" value="CAF4382922.1"/>
    <property type="molecule type" value="Genomic_DNA"/>
</dbReference>
<comment type="caution">
    <text evidence="1">The sequence shown here is derived from an EMBL/GenBank/DDBJ whole genome shotgun (WGS) entry which is preliminary data.</text>
</comment>
<name>A0A820N3G5_9BILA</name>
<dbReference type="AlphaFoldDB" id="A0A820N3G5"/>
<organism evidence="1 2">
    <name type="scientific">Adineta steineri</name>
    <dbReference type="NCBI Taxonomy" id="433720"/>
    <lineage>
        <taxon>Eukaryota</taxon>
        <taxon>Metazoa</taxon>
        <taxon>Spiralia</taxon>
        <taxon>Gnathifera</taxon>
        <taxon>Rotifera</taxon>
        <taxon>Eurotatoria</taxon>
        <taxon>Bdelloidea</taxon>
        <taxon>Adinetida</taxon>
        <taxon>Adinetidae</taxon>
        <taxon>Adineta</taxon>
    </lineage>
</organism>
<dbReference type="Proteomes" id="UP000663844">
    <property type="component" value="Unassembled WGS sequence"/>
</dbReference>
<feature type="non-terminal residue" evidence="1">
    <location>
        <position position="1"/>
    </location>
</feature>
<proteinExistence type="predicted"/>
<reference evidence="1" key="1">
    <citation type="submission" date="2021-02" db="EMBL/GenBank/DDBJ databases">
        <authorList>
            <person name="Nowell W R."/>
        </authorList>
    </citation>
    <scope>NUCLEOTIDE SEQUENCE</scope>
</reference>
<evidence type="ECO:0000313" key="1">
    <source>
        <dbReference type="EMBL" id="CAF4382922.1"/>
    </source>
</evidence>